<dbReference type="EMBL" id="JAYKXN010000007">
    <property type="protein sequence ID" value="KAK7272693.1"/>
    <property type="molecule type" value="Genomic_DNA"/>
</dbReference>
<reference evidence="1 2" key="1">
    <citation type="submission" date="2024-01" db="EMBL/GenBank/DDBJ databases">
        <title>The genomes of 5 underutilized Papilionoideae crops provide insights into root nodulation and disease resistance.</title>
        <authorList>
            <person name="Yuan L."/>
        </authorList>
    </citation>
    <scope>NUCLEOTIDE SEQUENCE [LARGE SCALE GENOMIC DNA]</scope>
    <source>
        <strain evidence="1">LY-2023</strain>
        <tissue evidence="1">Leaf</tissue>
    </source>
</reference>
<proteinExistence type="predicted"/>
<organism evidence="1 2">
    <name type="scientific">Clitoria ternatea</name>
    <name type="common">Butterfly pea</name>
    <dbReference type="NCBI Taxonomy" id="43366"/>
    <lineage>
        <taxon>Eukaryota</taxon>
        <taxon>Viridiplantae</taxon>
        <taxon>Streptophyta</taxon>
        <taxon>Embryophyta</taxon>
        <taxon>Tracheophyta</taxon>
        <taxon>Spermatophyta</taxon>
        <taxon>Magnoliopsida</taxon>
        <taxon>eudicotyledons</taxon>
        <taxon>Gunneridae</taxon>
        <taxon>Pentapetalae</taxon>
        <taxon>rosids</taxon>
        <taxon>fabids</taxon>
        <taxon>Fabales</taxon>
        <taxon>Fabaceae</taxon>
        <taxon>Papilionoideae</taxon>
        <taxon>50 kb inversion clade</taxon>
        <taxon>NPAAA clade</taxon>
        <taxon>indigoferoid/millettioid clade</taxon>
        <taxon>Phaseoleae</taxon>
        <taxon>Clitoria</taxon>
    </lineage>
</organism>
<dbReference type="Proteomes" id="UP001359559">
    <property type="component" value="Unassembled WGS sequence"/>
</dbReference>
<keyword evidence="2" id="KW-1185">Reference proteome</keyword>
<comment type="caution">
    <text evidence="1">The sequence shown here is derived from an EMBL/GenBank/DDBJ whole genome shotgun (WGS) entry which is preliminary data.</text>
</comment>
<evidence type="ECO:0000313" key="2">
    <source>
        <dbReference type="Proteomes" id="UP001359559"/>
    </source>
</evidence>
<dbReference type="AlphaFoldDB" id="A0AAN9I9N5"/>
<accession>A0AAN9I9N5</accession>
<evidence type="ECO:0000313" key="1">
    <source>
        <dbReference type="EMBL" id="KAK7272693.1"/>
    </source>
</evidence>
<protein>
    <submittedName>
        <fullName evidence="1">Uncharacterized protein</fullName>
    </submittedName>
</protein>
<name>A0AAN9I9N5_CLITE</name>
<gene>
    <name evidence="1" type="ORF">RJT34_29465</name>
</gene>
<sequence>MVGVAQQIHIKTLSTILNSCPLPSLSLSLSISKSATFQREKHKDALKNLVLQLGFSQIFTFNFLCVFLV</sequence>